<dbReference type="Proteomes" id="UP000265366">
    <property type="component" value="Unassembled WGS sequence"/>
</dbReference>
<gene>
    <name evidence="3" type="ORF">D2V17_02670</name>
</gene>
<keyword evidence="4" id="KW-1185">Reference proteome</keyword>
<evidence type="ECO:0000313" key="4">
    <source>
        <dbReference type="Proteomes" id="UP000265366"/>
    </source>
</evidence>
<dbReference type="Gene3D" id="2.60.120.200">
    <property type="match status" value="1"/>
</dbReference>
<organism evidence="3 4">
    <name type="scientific">Aurantiacibacter xanthus</name>
    <dbReference type="NCBI Taxonomy" id="1784712"/>
    <lineage>
        <taxon>Bacteria</taxon>
        <taxon>Pseudomonadati</taxon>
        <taxon>Pseudomonadota</taxon>
        <taxon>Alphaproteobacteria</taxon>
        <taxon>Sphingomonadales</taxon>
        <taxon>Erythrobacteraceae</taxon>
        <taxon>Aurantiacibacter</taxon>
    </lineage>
</organism>
<name>A0A3A1PD34_9SPHN</name>
<accession>A0A3A1PD34</accession>
<dbReference type="AlphaFoldDB" id="A0A3A1PD34"/>
<comment type="caution">
    <text evidence="3">The sequence shown here is derived from an EMBL/GenBank/DDBJ whole genome shotgun (WGS) entry which is preliminary data.</text>
</comment>
<dbReference type="EMBL" id="QXFM01000020">
    <property type="protein sequence ID" value="RIV91457.1"/>
    <property type="molecule type" value="Genomic_DNA"/>
</dbReference>
<dbReference type="InterPro" id="IPR014895">
    <property type="entry name" value="Alginate_lyase_2"/>
</dbReference>
<protein>
    <recommendedName>
        <fullName evidence="2">Alginate lyase 2 domain-containing protein</fullName>
    </recommendedName>
</protein>
<feature type="domain" description="Alginate lyase 2" evidence="2">
    <location>
        <begin position="61"/>
        <end position="249"/>
    </location>
</feature>
<dbReference type="OrthoDB" id="7428687at2"/>
<evidence type="ECO:0000259" key="2">
    <source>
        <dbReference type="Pfam" id="PF08787"/>
    </source>
</evidence>
<sequence>MHTSCKYHKGERNMRKKCITFAGAVGLSMGLASPAWAAFACDPVQDTNGSPYSEAKFKNALEHAKLQLPTSSTCITNSNIINYYYDPDNWYLDNTNMQFTIEGGGSSQRNELRGDSFAGSRTDMAMNLRLSLRYGGSYSTRFTVAQIYGQTGGQPILRVEFLSSRSGLSNYLWGIYRTNAGLSPQYQYKPLGPAPTSFTKLDLVYNDNGTITAKLGDNDVQTWSDNMSYYTQSSKSVYFKTGCYLQNAGDCSVRLSTLNFDT</sequence>
<dbReference type="InterPro" id="IPR013320">
    <property type="entry name" value="ConA-like_dom_sf"/>
</dbReference>
<proteinExistence type="predicted"/>
<evidence type="ECO:0000256" key="1">
    <source>
        <dbReference type="SAM" id="SignalP"/>
    </source>
</evidence>
<feature type="chain" id="PRO_5017328096" description="Alginate lyase 2 domain-containing protein" evidence="1">
    <location>
        <begin position="38"/>
        <end position="262"/>
    </location>
</feature>
<dbReference type="Pfam" id="PF08787">
    <property type="entry name" value="Alginate_lyase2"/>
    <property type="match status" value="1"/>
</dbReference>
<evidence type="ECO:0000313" key="3">
    <source>
        <dbReference type="EMBL" id="RIV91457.1"/>
    </source>
</evidence>
<feature type="signal peptide" evidence="1">
    <location>
        <begin position="1"/>
        <end position="37"/>
    </location>
</feature>
<reference evidence="3 4" key="1">
    <citation type="submission" date="2018-08" db="EMBL/GenBank/DDBJ databases">
        <title>Erythrobacter zhengii sp.nov., a bacterium isolated from deep-sea sediment.</title>
        <authorList>
            <person name="Fang C."/>
            <person name="Wu Y.-H."/>
            <person name="Sun C."/>
            <person name="Wang H."/>
            <person name="Cheng H."/>
            <person name="Meng F.-X."/>
            <person name="Wang C.-S."/>
            <person name="Xu X.-W."/>
        </authorList>
    </citation>
    <scope>NUCLEOTIDE SEQUENCE [LARGE SCALE GENOMIC DNA]</scope>
    <source>
        <strain evidence="3 4">CCTCC AB 2015396</strain>
    </source>
</reference>
<dbReference type="SUPFAM" id="SSF49899">
    <property type="entry name" value="Concanavalin A-like lectins/glucanases"/>
    <property type="match status" value="1"/>
</dbReference>
<keyword evidence="1" id="KW-0732">Signal</keyword>